<protein>
    <submittedName>
        <fullName evidence="1">Uncharacterized protein</fullName>
    </submittedName>
</protein>
<organism evidence="1 2">
    <name type="scientific">Arsenicibacter rosenii</name>
    <dbReference type="NCBI Taxonomy" id="1750698"/>
    <lineage>
        <taxon>Bacteria</taxon>
        <taxon>Pseudomonadati</taxon>
        <taxon>Bacteroidota</taxon>
        <taxon>Cytophagia</taxon>
        <taxon>Cytophagales</taxon>
        <taxon>Spirosomataceae</taxon>
        <taxon>Arsenicibacter</taxon>
    </lineage>
</organism>
<comment type="caution">
    <text evidence="1">The sequence shown here is derived from an EMBL/GenBank/DDBJ whole genome shotgun (WGS) entry which is preliminary data.</text>
</comment>
<dbReference type="RefSeq" id="WP_071502627.1">
    <property type="nucleotide sequence ID" value="NZ_MORL01000003.1"/>
</dbReference>
<reference evidence="1 2" key="1">
    <citation type="submission" date="2016-10" db="EMBL/GenBank/DDBJ databases">
        <title>Arsenicibacter rosenii gen. nov., sp. nov., an efficient arsenic-methylating bacterium isolated from an arsenic-contaminated paddy soil.</title>
        <authorList>
            <person name="Huang K."/>
        </authorList>
    </citation>
    <scope>NUCLEOTIDE SEQUENCE [LARGE SCALE GENOMIC DNA]</scope>
    <source>
        <strain evidence="1 2">SM-1</strain>
    </source>
</reference>
<proteinExistence type="predicted"/>
<name>A0A1S2VNT0_9BACT</name>
<keyword evidence="2" id="KW-1185">Reference proteome</keyword>
<accession>A0A1S2VNT0</accession>
<dbReference type="AlphaFoldDB" id="A0A1S2VNT0"/>
<gene>
    <name evidence="1" type="ORF">BLX24_08180</name>
</gene>
<sequence>MKTLLNLSLPLWLAALLLGSLWGVNAYRHSRTVSRLTALADSLRLRNTELVSENQTLQSREQQIAIASQRRQLLDAVQVQLLKDSVSRLPLLTRIRYVYQTTGAAPAPPVYLLPAVSSRLTICYDTVAYRQLTLNLAELTWHRRTGPIRAEAEVRKDRIIAESAQSFREIAGRGWFRRRRAEAVRALNRIQVWARTDQVLTDSAGRIPITP</sequence>
<dbReference type="EMBL" id="MORL01000003">
    <property type="protein sequence ID" value="OIN59826.1"/>
    <property type="molecule type" value="Genomic_DNA"/>
</dbReference>
<dbReference type="Proteomes" id="UP000181790">
    <property type="component" value="Unassembled WGS sequence"/>
</dbReference>
<evidence type="ECO:0000313" key="1">
    <source>
        <dbReference type="EMBL" id="OIN59826.1"/>
    </source>
</evidence>
<evidence type="ECO:0000313" key="2">
    <source>
        <dbReference type="Proteomes" id="UP000181790"/>
    </source>
</evidence>